<feature type="region of interest" description="Disordered" evidence="1">
    <location>
        <begin position="78"/>
        <end position="141"/>
    </location>
</feature>
<reference evidence="2" key="1">
    <citation type="submission" date="2022-07" db="EMBL/GenBank/DDBJ databases">
        <title>Genome analysis of Parmales, a sister group of diatoms, reveals the evolutionary specialization of diatoms from phago-mixotrophs to photoautotrophs.</title>
        <authorList>
            <person name="Ban H."/>
            <person name="Sato S."/>
            <person name="Yoshikawa S."/>
            <person name="Kazumasa Y."/>
            <person name="Nakamura Y."/>
            <person name="Ichinomiya M."/>
            <person name="Saitoh K."/>
            <person name="Sato N."/>
            <person name="Blanc-Mathieu R."/>
            <person name="Endo H."/>
            <person name="Kuwata A."/>
            <person name="Ogata H."/>
        </authorList>
    </citation>
    <scope>NUCLEOTIDE SEQUENCE</scope>
</reference>
<sequence>MVSTSDTATVTTVIMASLANASMRSNKLRKIVCNKECKDLKLTWTDYQEIIDKLITDDKVVEKQLEDGAKELTLAESLISSSSSTTPLPSTSSTTTESTTASPASPAVEKKKRKPDSSSPPPPPLPPSSSSAIPPSYTAKRSEPIPVKVALHLLKQEGKKKHNIEVNTKTRMLIKGDFEGNATATLEIYAEEAKRLDAAMVFVTKFRQAYKKNPDHFEGDKGKKRSADGKKRQRKFY</sequence>
<keyword evidence="3" id="KW-1185">Reference proteome</keyword>
<dbReference type="OrthoDB" id="197971at2759"/>
<feature type="compositionally biased region" description="Basic and acidic residues" evidence="1">
    <location>
        <begin position="212"/>
        <end position="230"/>
    </location>
</feature>
<feature type="compositionally biased region" description="Pro residues" evidence="1">
    <location>
        <begin position="118"/>
        <end position="127"/>
    </location>
</feature>
<evidence type="ECO:0000256" key="1">
    <source>
        <dbReference type="SAM" id="MobiDB-lite"/>
    </source>
</evidence>
<feature type="region of interest" description="Disordered" evidence="1">
    <location>
        <begin position="212"/>
        <end position="237"/>
    </location>
</feature>
<feature type="compositionally biased region" description="Low complexity" evidence="1">
    <location>
        <begin position="78"/>
        <end position="107"/>
    </location>
</feature>
<dbReference type="EMBL" id="BRXZ01002965">
    <property type="protein sequence ID" value="GMH73881.1"/>
    <property type="molecule type" value="Genomic_DNA"/>
</dbReference>
<protein>
    <submittedName>
        <fullName evidence="2">Uncharacterized protein</fullName>
    </submittedName>
</protein>
<evidence type="ECO:0000313" key="2">
    <source>
        <dbReference type="EMBL" id="GMH73881.1"/>
    </source>
</evidence>
<comment type="caution">
    <text evidence="2">The sequence shown here is derived from an EMBL/GenBank/DDBJ whole genome shotgun (WGS) entry which is preliminary data.</text>
</comment>
<proteinExistence type="predicted"/>
<gene>
    <name evidence="2" type="ORF">TrRE_jg8316</name>
</gene>
<accession>A0A9W7AJ84</accession>
<dbReference type="AlphaFoldDB" id="A0A9W7AJ84"/>
<dbReference type="Proteomes" id="UP001165082">
    <property type="component" value="Unassembled WGS sequence"/>
</dbReference>
<name>A0A9W7AJ84_9STRA</name>
<organism evidence="2 3">
    <name type="scientific">Triparma retinervis</name>
    <dbReference type="NCBI Taxonomy" id="2557542"/>
    <lineage>
        <taxon>Eukaryota</taxon>
        <taxon>Sar</taxon>
        <taxon>Stramenopiles</taxon>
        <taxon>Ochrophyta</taxon>
        <taxon>Bolidophyceae</taxon>
        <taxon>Parmales</taxon>
        <taxon>Triparmaceae</taxon>
        <taxon>Triparma</taxon>
    </lineage>
</organism>
<evidence type="ECO:0000313" key="3">
    <source>
        <dbReference type="Proteomes" id="UP001165082"/>
    </source>
</evidence>